<evidence type="ECO:0000313" key="3">
    <source>
        <dbReference type="Proteomes" id="UP000501623"/>
    </source>
</evidence>
<dbReference type="KEGG" id="hts:HMJ29_14190"/>
<sequence>MESVIDTPKPSLYSARAIRIFSILFTPIAGGALLAQNFKVTGNREAARLALWGSIGGMLIILLIIAALPDLPGGSGLGLGIGLAGGLILNAYSDKILGSKEGYPTKKTWKPLLICSAVFIPIIFILLIPLFQE</sequence>
<dbReference type="RefSeq" id="WP_171592114.1">
    <property type="nucleotide sequence ID" value="NZ_CP053538.1"/>
</dbReference>
<proteinExistence type="predicted"/>
<organism evidence="2 3">
    <name type="scientific">Hymenobacter taeanensis</name>
    <dbReference type="NCBI Taxonomy" id="2735321"/>
    <lineage>
        <taxon>Bacteria</taxon>
        <taxon>Pseudomonadati</taxon>
        <taxon>Bacteroidota</taxon>
        <taxon>Cytophagia</taxon>
        <taxon>Cytophagales</taxon>
        <taxon>Hymenobacteraceae</taxon>
        <taxon>Hymenobacter</taxon>
    </lineage>
</organism>
<gene>
    <name evidence="2" type="ORF">HMJ29_14190</name>
</gene>
<feature type="transmembrane region" description="Helical" evidence="1">
    <location>
        <begin position="17"/>
        <end position="35"/>
    </location>
</feature>
<keyword evidence="1" id="KW-0472">Membrane</keyword>
<name>A0A6M6BLQ2_9BACT</name>
<keyword evidence="1" id="KW-0812">Transmembrane</keyword>
<keyword evidence="1" id="KW-1133">Transmembrane helix</keyword>
<evidence type="ECO:0000313" key="2">
    <source>
        <dbReference type="EMBL" id="QJX48025.1"/>
    </source>
</evidence>
<feature type="transmembrane region" description="Helical" evidence="1">
    <location>
        <begin position="47"/>
        <end position="68"/>
    </location>
</feature>
<feature type="transmembrane region" description="Helical" evidence="1">
    <location>
        <begin position="112"/>
        <end position="131"/>
    </location>
</feature>
<dbReference type="EMBL" id="CP053538">
    <property type="protein sequence ID" value="QJX48025.1"/>
    <property type="molecule type" value="Genomic_DNA"/>
</dbReference>
<reference evidence="2 3" key="1">
    <citation type="submission" date="2020-05" db="EMBL/GenBank/DDBJ databases">
        <title>Complete genome sequence of Hymenobacter sp. TS19 in Coasted Sand Dune.</title>
        <authorList>
            <person name="Lee J.-H."/>
            <person name="Jung J.-H."/>
            <person name="Jeong S."/>
            <person name="Zhao L."/>
            <person name="Kim M.-K."/>
            <person name="Seo H.-S."/>
            <person name="Lim S."/>
        </authorList>
    </citation>
    <scope>NUCLEOTIDE SEQUENCE [LARGE SCALE GENOMIC DNA]</scope>
    <source>
        <strain evidence="2 3">TS19</strain>
    </source>
</reference>
<evidence type="ECO:0000256" key="1">
    <source>
        <dbReference type="SAM" id="Phobius"/>
    </source>
</evidence>
<feature type="transmembrane region" description="Helical" evidence="1">
    <location>
        <begin position="74"/>
        <end position="92"/>
    </location>
</feature>
<dbReference type="AlphaFoldDB" id="A0A6M6BLQ2"/>
<accession>A0A6M6BLQ2</accession>
<keyword evidence="3" id="KW-1185">Reference proteome</keyword>
<dbReference type="Proteomes" id="UP000501623">
    <property type="component" value="Chromosome"/>
</dbReference>
<protein>
    <submittedName>
        <fullName evidence="2">Uncharacterized protein</fullName>
    </submittedName>
</protein>